<dbReference type="PROSITE" id="PS50216">
    <property type="entry name" value="DHHC"/>
    <property type="match status" value="1"/>
</dbReference>
<evidence type="ECO:0000259" key="8">
    <source>
        <dbReference type="Pfam" id="PF01529"/>
    </source>
</evidence>
<comment type="catalytic activity">
    <reaction evidence="7">
        <text>L-cysteinyl-[protein] + hexadecanoyl-CoA = S-hexadecanoyl-L-cysteinyl-[protein] + CoA</text>
        <dbReference type="Rhea" id="RHEA:36683"/>
        <dbReference type="Rhea" id="RHEA-COMP:10131"/>
        <dbReference type="Rhea" id="RHEA-COMP:11032"/>
        <dbReference type="ChEBI" id="CHEBI:29950"/>
        <dbReference type="ChEBI" id="CHEBI:57287"/>
        <dbReference type="ChEBI" id="CHEBI:57379"/>
        <dbReference type="ChEBI" id="CHEBI:74151"/>
        <dbReference type="EC" id="2.3.1.225"/>
    </reaction>
</comment>
<evidence type="ECO:0000313" key="9">
    <source>
        <dbReference type="EMBL" id="CAI5437970.1"/>
    </source>
</evidence>
<proteinExistence type="inferred from homology"/>
<comment type="caution">
    <text evidence="9">The sequence shown here is derived from an EMBL/GenBank/DDBJ whole genome shotgun (WGS) entry which is preliminary data.</text>
</comment>
<dbReference type="InterPro" id="IPR039859">
    <property type="entry name" value="PFA4/ZDH16/20/ERF2-like"/>
</dbReference>
<evidence type="ECO:0000256" key="2">
    <source>
        <dbReference type="ARBA" id="ARBA00022679"/>
    </source>
</evidence>
<comment type="subcellular location">
    <subcellularLocation>
        <location evidence="1">Membrane</location>
        <topology evidence="1">Multi-pass membrane protein</topology>
    </subcellularLocation>
</comment>
<dbReference type="GO" id="GO:0019706">
    <property type="term" value="F:protein-cysteine S-palmitoyltransferase activity"/>
    <property type="evidence" value="ECO:0007669"/>
    <property type="project" value="UniProtKB-EC"/>
</dbReference>
<dbReference type="EC" id="2.3.1.225" evidence="7"/>
<comment type="domain">
    <text evidence="7">The DHHC domain is required for palmitoyltransferase activity.</text>
</comment>
<comment type="similarity">
    <text evidence="7">Belongs to the DHHC palmitoyltransferase family.</text>
</comment>
<keyword evidence="10" id="KW-1185">Reference proteome</keyword>
<keyword evidence="5 7" id="KW-0472">Membrane</keyword>
<evidence type="ECO:0000256" key="4">
    <source>
        <dbReference type="ARBA" id="ARBA00022989"/>
    </source>
</evidence>
<sequence>MEFCKIFAKIVNSIVLKTRKALNLPESDSLKIAAFWINRVCDLLVICSIAYFAYCNFWIILPFQYREIFDLDSYLDIVFHLILQIIYFYTIFKCTFHYYKAKTINPVENPGSKTDYFCQKCSAQKSSLTFHCKGCDKCIYLMDHHCPWIGQCVGAHNQAHFFLLLSYLFWINVLLVFANFETFYAYFEETLDIVWKIEEKVGFFKGLYYAMFFNNSDYRKISILLIYHSFLSIVIGLILLAYVIRISIGKTHLSRKIDFGNHSWNFNRIPQNWNTYFSIDKSKNENLLKNLLFAWNQKPIKFGDCLNIEEKSSFA</sequence>
<feature type="transmembrane region" description="Helical" evidence="7">
    <location>
        <begin position="161"/>
        <end position="180"/>
    </location>
</feature>
<dbReference type="AlphaFoldDB" id="A0A9P1I4M5"/>
<protein>
    <recommendedName>
        <fullName evidence="7">Palmitoyltransferase</fullName>
        <ecNumber evidence="7">2.3.1.225</ecNumber>
    </recommendedName>
</protein>
<feature type="transmembrane region" description="Helical" evidence="7">
    <location>
        <begin position="221"/>
        <end position="244"/>
    </location>
</feature>
<evidence type="ECO:0000256" key="6">
    <source>
        <dbReference type="ARBA" id="ARBA00023315"/>
    </source>
</evidence>
<dbReference type="EMBL" id="CANHGI010000001">
    <property type="protein sequence ID" value="CAI5437970.1"/>
    <property type="molecule type" value="Genomic_DNA"/>
</dbReference>
<dbReference type="Proteomes" id="UP001152747">
    <property type="component" value="Unassembled WGS sequence"/>
</dbReference>
<evidence type="ECO:0000256" key="1">
    <source>
        <dbReference type="ARBA" id="ARBA00004141"/>
    </source>
</evidence>
<dbReference type="InterPro" id="IPR001594">
    <property type="entry name" value="Palmitoyltrfase_DHHC"/>
</dbReference>
<dbReference type="PANTHER" id="PTHR12246">
    <property type="entry name" value="PALMITOYLTRANSFERASE ZDHHC16"/>
    <property type="match status" value="1"/>
</dbReference>
<dbReference type="GO" id="GO:0016020">
    <property type="term" value="C:membrane"/>
    <property type="evidence" value="ECO:0007669"/>
    <property type="project" value="UniProtKB-SubCell"/>
</dbReference>
<evidence type="ECO:0000256" key="7">
    <source>
        <dbReference type="RuleBase" id="RU079119"/>
    </source>
</evidence>
<keyword evidence="3 7" id="KW-0812">Transmembrane</keyword>
<evidence type="ECO:0000313" key="10">
    <source>
        <dbReference type="Proteomes" id="UP001152747"/>
    </source>
</evidence>
<name>A0A9P1I4M5_9PELO</name>
<keyword evidence="6 7" id="KW-0012">Acyltransferase</keyword>
<organism evidence="9 10">
    <name type="scientific">Caenorhabditis angaria</name>
    <dbReference type="NCBI Taxonomy" id="860376"/>
    <lineage>
        <taxon>Eukaryota</taxon>
        <taxon>Metazoa</taxon>
        <taxon>Ecdysozoa</taxon>
        <taxon>Nematoda</taxon>
        <taxon>Chromadorea</taxon>
        <taxon>Rhabditida</taxon>
        <taxon>Rhabditina</taxon>
        <taxon>Rhabditomorpha</taxon>
        <taxon>Rhabditoidea</taxon>
        <taxon>Rhabditidae</taxon>
        <taxon>Peloderinae</taxon>
        <taxon>Caenorhabditis</taxon>
    </lineage>
</organism>
<dbReference type="OrthoDB" id="302728at2759"/>
<feature type="transmembrane region" description="Helical" evidence="7">
    <location>
        <begin position="40"/>
        <end position="61"/>
    </location>
</feature>
<feature type="transmembrane region" description="Helical" evidence="7">
    <location>
        <begin position="73"/>
        <end position="92"/>
    </location>
</feature>
<evidence type="ECO:0000256" key="5">
    <source>
        <dbReference type="ARBA" id="ARBA00023136"/>
    </source>
</evidence>
<feature type="domain" description="Palmitoyltransferase DHHC" evidence="8">
    <location>
        <begin position="113"/>
        <end position="252"/>
    </location>
</feature>
<accession>A0A9P1I4M5</accession>
<keyword evidence="4 7" id="KW-1133">Transmembrane helix</keyword>
<gene>
    <name evidence="9" type="ORF">CAMP_LOCUS607</name>
</gene>
<dbReference type="Pfam" id="PF01529">
    <property type="entry name" value="DHHC"/>
    <property type="match status" value="1"/>
</dbReference>
<keyword evidence="2 7" id="KW-0808">Transferase</keyword>
<evidence type="ECO:0000256" key="3">
    <source>
        <dbReference type="ARBA" id="ARBA00022692"/>
    </source>
</evidence>
<reference evidence="9" key="1">
    <citation type="submission" date="2022-11" db="EMBL/GenBank/DDBJ databases">
        <authorList>
            <person name="Kikuchi T."/>
        </authorList>
    </citation>
    <scope>NUCLEOTIDE SEQUENCE</scope>
    <source>
        <strain evidence="9">PS1010</strain>
    </source>
</reference>